<feature type="compositionally biased region" description="Basic and acidic residues" evidence="1">
    <location>
        <begin position="164"/>
        <end position="179"/>
    </location>
</feature>
<evidence type="ECO:0000313" key="2">
    <source>
        <dbReference type="EMBL" id="KAK0717036.1"/>
    </source>
</evidence>
<dbReference type="Proteomes" id="UP001172101">
    <property type="component" value="Unassembled WGS sequence"/>
</dbReference>
<evidence type="ECO:0000256" key="1">
    <source>
        <dbReference type="SAM" id="MobiDB-lite"/>
    </source>
</evidence>
<dbReference type="EMBL" id="JAUIRO010000004">
    <property type="protein sequence ID" value="KAK0717036.1"/>
    <property type="molecule type" value="Genomic_DNA"/>
</dbReference>
<feature type="region of interest" description="Disordered" evidence="1">
    <location>
        <begin position="143"/>
        <end position="232"/>
    </location>
</feature>
<sequence length="232" mass="26372">MNLDFNLLVTRQTDPAEGQWQSLDRFGEPLQADLNWRSLLVRRRFWLEREALSQRLKVPRSQYASSIAPTCVDNLEAVDAKYSPLFPGRDTSESPWVGEHMSKIRHLQLLCHLPRLVCDPPLSTALPTPQSCLHSKSVGEMARIRQPGRRSTQSVSQPLFVSLGERRPSGPRTEQKRFDSLPMFGPTMSRQLLRKKSQTTHRARRPYMISSLSARRRGLGGGNQSQLIDSEA</sequence>
<protein>
    <submittedName>
        <fullName evidence="2">Uncharacterized protein</fullName>
    </submittedName>
</protein>
<dbReference type="RefSeq" id="XP_060295829.1">
    <property type="nucleotide sequence ID" value="XM_060434132.1"/>
</dbReference>
<dbReference type="GeneID" id="85317402"/>
<reference evidence="2" key="1">
    <citation type="submission" date="2023-06" db="EMBL/GenBank/DDBJ databases">
        <title>Genome-scale phylogeny and comparative genomics of the fungal order Sordariales.</title>
        <authorList>
            <consortium name="Lawrence Berkeley National Laboratory"/>
            <person name="Hensen N."/>
            <person name="Bonometti L."/>
            <person name="Westerberg I."/>
            <person name="Brannstrom I.O."/>
            <person name="Guillou S."/>
            <person name="Cros-Aarteil S."/>
            <person name="Calhoun S."/>
            <person name="Haridas S."/>
            <person name="Kuo A."/>
            <person name="Mondo S."/>
            <person name="Pangilinan J."/>
            <person name="Riley R."/>
            <person name="LaButti K."/>
            <person name="Andreopoulos B."/>
            <person name="Lipzen A."/>
            <person name="Chen C."/>
            <person name="Yanf M."/>
            <person name="Daum C."/>
            <person name="Ng V."/>
            <person name="Clum A."/>
            <person name="Steindorff A."/>
            <person name="Ohm R."/>
            <person name="Martin F."/>
            <person name="Silar P."/>
            <person name="Natvig D."/>
            <person name="Lalanne C."/>
            <person name="Gautier V."/>
            <person name="Ament-velasquez S.L."/>
            <person name="Kruys A."/>
            <person name="Hutchinson M.I."/>
            <person name="Powell A.J."/>
            <person name="Barry K."/>
            <person name="Miller A.N."/>
            <person name="Grigoriev I.V."/>
            <person name="Debuchy R."/>
            <person name="Gladieux P."/>
            <person name="Thoren M.H."/>
            <person name="Johannesson H."/>
        </authorList>
    </citation>
    <scope>NUCLEOTIDE SEQUENCE</scope>
    <source>
        <strain evidence="2">SMH2392-1A</strain>
    </source>
</reference>
<feature type="compositionally biased region" description="Basic residues" evidence="1">
    <location>
        <begin position="192"/>
        <end position="205"/>
    </location>
</feature>
<keyword evidence="3" id="KW-1185">Reference proteome</keyword>
<accession>A0AA40DXV2</accession>
<gene>
    <name evidence="2" type="ORF">B0T26DRAFT_276691</name>
</gene>
<feature type="compositionally biased region" description="Polar residues" evidence="1">
    <location>
        <begin position="149"/>
        <end position="159"/>
    </location>
</feature>
<proteinExistence type="predicted"/>
<evidence type="ECO:0000313" key="3">
    <source>
        <dbReference type="Proteomes" id="UP001172101"/>
    </source>
</evidence>
<dbReference type="AlphaFoldDB" id="A0AA40DXV2"/>
<comment type="caution">
    <text evidence="2">The sequence shown here is derived from an EMBL/GenBank/DDBJ whole genome shotgun (WGS) entry which is preliminary data.</text>
</comment>
<organism evidence="2 3">
    <name type="scientific">Lasiosphaeria miniovina</name>
    <dbReference type="NCBI Taxonomy" id="1954250"/>
    <lineage>
        <taxon>Eukaryota</taxon>
        <taxon>Fungi</taxon>
        <taxon>Dikarya</taxon>
        <taxon>Ascomycota</taxon>
        <taxon>Pezizomycotina</taxon>
        <taxon>Sordariomycetes</taxon>
        <taxon>Sordariomycetidae</taxon>
        <taxon>Sordariales</taxon>
        <taxon>Lasiosphaeriaceae</taxon>
        <taxon>Lasiosphaeria</taxon>
    </lineage>
</organism>
<name>A0AA40DXV2_9PEZI</name>